<evidence type="ECO:0000313" key="1">
    <source>
        <dbReference type="EMBL" id="AWI74319.1"/>
    </source>
</evidence>
<dbReference type="AlphaFoldDB" id="A0A2U8GL60"/>
<evidence type="ECO:0000313" key="2">
    <source>
        <dbReference type="Proteomes" id="UP000244930"/>
    </source>
</evidence>
<proteinExistence type="predicted"/>
<dbReference type="KEGG" id="acom:CEW83_03035"/>
<dbReference type="Pfam" id="PF20129">
    <property type="entry name" value="DUF6519"/>
    <property type="match status" value="3"/>
</dbReference>
<dbReference type="Proteomes" id="UP000244930">
    <property type="component" value="Chromosome"/>
</dbReference>
<keyword evidence="2" id="KW-1185">Reference proteome</keyword>
<accession>A0A2U8GL60</accession>
<name>A0A2U8GL60_9RHOO</name>
<organism evidence="1 2">
    <name type="scientific">Parazoarcus communis</name>
    <dbReference type="NCBI Taxonomy" id="41977"/>
    <lineage>
        <taxon>Bacteria</taxon>
        <taxon>Pseudomonadati</taxon>
        <taxon>Pseudomonadota</taxon>
        <taxon>Betaproteobacteria</taxon>
        <taxon>Rhodocyclales</taxon>
        <taxon>Zoogloeaceae</taxon>
        <taxon>Parazoarcus</taxon>
    </lineage>
</organism>
<dbReference type="EMBL" id="CP022187">
    <property type="protein sequence ID" value="AWI74319.1"/>
    <property type="molecule type" value="Genomic_DNA"/>
</dbReference>
<protein>
    <submittedName>
        <fullName evidence="1">Uncharacterized protein</fullName>
    </submittedName>
</protein>
<gene>
    <name evidence="1" type="ORF">CEW83_03035</name>
</gene>
<dbReference type="InterPro" id="IPR045392">
    <property type="entry name" value="DUF6519"/>
</dbReference>
<reference evidence="1 2" key="1">
    <citation type="submission" date="2017-06" db="EMBL/GenBank/DDBJ databases">
        <title>Azoarcus.</title>
        <authorList>
            <person name="Woo J.-H."/>
            <person name="Kim H.-S."/>
        </authorList>
    </citation>
    <scope>NUCLEOTIDE SEQUENCE [LARGE SCALE GENOMIC DNA]</scope>
    <source>
        <strain evidence="1 2">TSPY31</strain>
    </source>
</reference>
<sequence>MKADLSRSTFDPARRYRTVRMQQGRVQLDADWNEQQDILNRRLETETVDSLGTVAVPIAKPGFAITPAGKDLTISAGHLYVDGLLCENNAAASVAKQPDLPAIASAVLPGSATLLPLPPKGIKASDIDGVVVFGNNGAPAAPAAGTYLAYLEVWQRHLSTTDLSAGDTSMREVALGGPDTCTREQTVWQVRLLRAGDVGAALSCLSAIPAWTALTTPPDGRLAARAEATIPPKTPCQLPPEAGYRLLENHLYRVEIHDDGSVTGKARYKWSRDNGSLVSRVVRWLDDPIADEFEVASIGRDDVLAITAGCWVEFIDDTHELLGQPGPLVPVIRTDGNVVTVDLSQRIGHALDAALFPDNPRVRRWDGVAELKTSSVANPNTGWEELAQDGIELKFATGSYRIGDYWLIPARTATASIEWPQDGGKPAFVAPAGVLRAFARLALLGFQGGAWSALADCRPLFPALTELTRLDYVGGDGQSVKPNPLNTPPTVALPSPLRVGVSNGQFPVANAQVRFTVDAGTLPNGTHTEIATTQADGVASIVWSLACDPAKPVQRAKAELLVAGQPVAGRYLPVHFSAQLALASQVAYDPSGCADLLSAKAFSVQEAIDALCKRPQGGGGGCCLTVGEGGQFSSLDKALRTLLEKDQLNICLCLLPGQHTLEDDLSVTGSRRHRVLIHGCGPASRLLVRDQVFQFNTFGALALQDFTLIRTGNLESLSFTDCADLRLTRFDCVGSATPGNSLLRVGGSQRLVIEDSRVLADNNDSRTLERLLEQVGDLSAFKGAFRPTAIIDGQLPEFAAELSRLSAEEKKRISGAIANMIRVSGTANAGLSQRELVALNAMRLGISNGSAFALAAQLEQLGNAMLTSTPVFALTLRDFGDASLVNNTLRGRITLYGEGDDSPFPGRDLLGRLSGAINQAEVGLEPAGNLTLERNHLGGLRLSERVLNDVVANARGILPVCANLRVADNHIDSDLDHYAGVNCALNGNTLQTQDDVGMIVATQAKVIGNFMRNKHRLYAVAVAPENFGNGSLTITPV</sequence>
<dbReference type="RefSeq" id="WP_108948027.1">
    <property type="nucleotide sequence ID" value="NZ_CP022187.1"/>
</dbReference>